<keyword evidence="2" id="KW-0472">Membrane</keyword>
<feature type="signal peptide" evidence="3">
    <location>
        <begin position="1"/>
        <end position="23"/>
    </location>
</feature>
<feature type="region of interest" description="Disordered" evidence="1">
    <location>
        <begin position="51"/>
        <end position="79"/>
    </location>
</feature>
<gene>
    <name evidence="5" type="ordered locus">Clole_1315</name>
</gene>
<dbReference type="STRING" id="642492.Clole_1315"/>
<dbReference type="eggNOG" id="COG1196">
    <property type="taxonomic scope" value="Bacteria"/>
</dbReference>
<reference evidence="5 6" key="1">
    <citation type="journal article" date="2011" name="J. Bacteriol.">
        <title>Complete genome sequence of the cellulose-degrading bacterium Cellulosilyticum lentocellum.</title>
        <authorList>
            <consortium name="US DOE Joint Genome Institute"/>
            <person name="Miller D.A."/>
            <person name="Suen G."/>
            <person name="Bruce D."/>
            <person name="Copeland A."/>
            <person name="Cheng J.F."/>
            <person name="Detter C."/>
            <person name="Goodwin L.A."/>
            <person name="Han C.S."/>
            <person name="Hauser L.J."/>
            <person name="Land M.L."/>
            <person name="Lapidus A."/>
            <person name="Lucas S."/>
            <person name="Meincke L."/>
            <person name="Pitluck S."/>
            <person name="Tapia R."/>
            <person name="Teshima H."/>
            <person name="Woyke T."/>
            <person name="Fox B.G."/>
            <person name="Angert E.R."/>
            <person name="Currie C.R."/>
        </authorList>
    </citation>
    <scope>NUCLEOTIDE SEQUENCE [LARGE SCALE GENOMIC DNA]</scope>
    <source>
        <strain evidence="6">ATCC 49066 / DSM 5427 / NCIMB 11756 / RHM5</strain>
    </source>
</reference>
<dbReference type="HOGENOM" id="CLU_046535_1_2_9"/>
<evidence type="ECO:0000256" key="3">
    <source>
        <dbReference type="SAM" id="SignalP"/>
    </source>
</evidence>
<proteinExistence type="predicted"/>
<protein>
    <recommendedName>
        <fullName evidence="4">DUF4349 domain-containing protein</fullName>
    </recommendedName>
</protein>
<dbReference type="InterPro" id="IPR025645">
    <property type="entry name" value="DUF4349"/>
</dbReference>
<keyword evidence="2" id="KW-1133">Transmembrane helix</keyword>
<evidence type="ECO:0000256" key="1">
    <source>
        <dbReference type="SAM" id="MobiDB-lite"/>
    </source>
</evidence>
<keyword evidence="6" id="KW-1185">Reference proteome</keyword>
<organism evidence="5 6">
    <name type="scientific">Cellulosilyticum lentocellum (strain ATCC 49066 / DSM 5427 / NCIMB 11756 / RHM5)</name>
    <name type="common">Clostridium lentocellum</name>
    <dbReference type="NCBI Taxonomy" id="642492"/>
    <lineage>
        <taxon>Bacteria</taxon>
        <taxon>Bacillati</taxon>
        <taxon>Bacillota</taxon>
        <taxon>Clostridia</taxon>
        <taxon>Lachnospirales</taxon>
        <taxon>Cellulosilyticaceae</taxon>
        <taxon>Cellulosilyticum</taxon>
    </lineage>
</organism>
<evidence type="ECO:0000313" key="6">
    <source>
        <dbReference type="Proteomes" id="UP000008467"/>
    </source>
</evidence>
<name>F2JHE3_CELLD</name>
<evidence type="ECO:0000313" key="5">
    <source>
        <dbReference type="EMBL" id="ADZ83041.1"/>
    </source>
</evidence>
<keyword evidence="3" id="KW-0732">Signal</keyword>
<evidence type="ECO:0000256" key="2">
    <source>
        <dbReference type="SAM" id="Phobius"/>
    </source>
</evidence>
<dbReference type="KEGG" id="cle:Clole_1315"/>
<feature type="transmembrane region" description="Helical" evidence="2">
    <location>
        <begin position="284"/>
        <end position="309"/>
    </location>
</feature>
<feature type="domain" description="DUF4349" evidence="4">
    <location>
        <begin position="87"/>
        <end position="304"/>
    </location>
</feature>
<dbReference type="EMBL" id="CP002582">
    <property type="protein sequence ID" value="ADZ83041.1"/>
    <property type="molecule type" value="Genomic_DNA"/>
</dbReference>
<keyword evidence="2" id="KW-0812">Transmembrane</keyword>
<dbReference type="Proteomes" id="UP000008467">
    <property type="component" value="Chromosome"/>
</dbReference>
<sequence length="328" mass="36209">MKKWGNQFKKLMFVVGISSMILANGCGSSKSASEAAAPAANAYAAPQEEAAYTSNESSVTSDEKAGQDAAGYTGENPKINTTSTYNRKVIKTGNMEIQTEHFGQTVESLTNCVISLGGYIESSNIQGSSFYNKDSNNRTATLTVRVPQAQFDVFVNRGSEFGNVSYLSCNNEDVTSAYVDTEIRLKTLKARYDRLLKLLEKSGTLQELFELEQEVSNVTYEIENLSGTLQHYDALVDMGTLSIQVQEVKEIVVEEEVVDPTFGKQVEEVFKGSMNTLMEIGKGIIILVTGLLPFVVIIIPVILIGVNLYKRNNKKKRTLEKNEEENEE</sequence>
<dbReference type="Pfam" id="PF14257">
    <property type="entry name" value="DUF4349"/>
    <property type="match status" value="1"/>
</dbReference>
<dbReference type="AlphaFoldDB" id="F2JHE3"/>
<feature type="chain" id="PRO_5039504542" description="DUF4349 domain-containing protein" evidence="3">
    <location>
        <begin position="24"/>
        <end position="328"/>
    </location>
</feature>
<accession>F2JHE3</accession>
<evidence type="ECO:0000259" key="4">
    <source>
        <dbReference type="Pfam" id="PF14257"/>
    </source>
</evidence>
<dbReference type="RefSeq" id="WP_013656340.1">
    <property type="nucleotide sequence ID" value="NC_015275.1"/>
</dbReference>